<keyword evidence="1" id="KW-0812">Transmembrane</keyword>
<dbReference type="AlphaFoldDB" id="A0A1M6YKZ5"/>
<feature type="transmembrane region" description="Helical" evidence="1">
    <location>
        <begin position="93"/>
        <end position="111"/>
    </location>
</feature>
<accession>A0A1M6YKZ5</accession>
<feature type="transmembrane region" description="Helical" evidence="1">
    <location>
        <begin position="6"/>
        <end position="28"/>
    </location>
</feature>
<feature type="transmembrane region" description="Helical" evidence="1">
    <location>
        <begin position="117"/>
        <end position="137"/>
    </location>
</feature>
<protein>
    <submittedName>
        <fullName evidence="2">Uncharacterized protein</fullName>
    </submittedName>
</protein>
<feature type="transmembrane region" description="Helical" evidence="1">
    <location>
        <begin position="237"/>
        <end position="256"/>
    </location>
</feature>
<organism evidence="2 3">
    <name type="scientific">Bradyrhizobium lablabi</name>
    <dbReference type="NCBI Taxonomy" id="722472"/>
    <lineage>
        <taxon>Bacteria</taxon>
        <taxon>Pseudomonadati</taxon>
        <taxon>Pseudomonadota</taxon>
        <taxon>Alphaproteobacteria</taxon>
        <taxon>Hyphomicrobiales</taxon>
        <taxon>Nitrobacteraceae</taxon>
        <taxon>Bradyrhizobium</taxon>
    </lineage>
</organism>
<name>A0A1M6YKZ5_9BRAD</name>
<feature type="transmembrane region" description="Helical" evidence="1">
    <location>
        <begin position="62"/>
        <end position="86"/>
    </location>
</feature>
<dbReference type="EMBL" id="FNTI01000001">
    <property type="protein sequence ID" value="SED13267.1"/>
    <property type="molecule type" value="Genomic_DNA"/>
</dbReference>
<proteinExistence type="predicted"/>
<feature type="transmembrane region" description="Helical" evidence="1">
    <location>
        <begin position="35"/>
        <end position="56"/>
    </location>
</feature>
<keyword evidence="1" id="KW-1133">Transmembrane helix</keyword>
<feature type="transmembrane region" description="Helical" evidence="1">
    <location>
        <begin position="209"/>
        <end position="231"/>
    </location>
</feature>
<evidence type="ECO:0000313" key="2">
    <source>
        <dbReference type="EMBL" id="SED13267.1"/>
    </source>
</evidence>
<feature type="transmembrane region" description="Helical" evidence="1">
    <location>
        <begin position="181"/>
        <end position="197"/>
    </location>
</feature>
<feature type="transmembrane region" description="Helical" evidence="1">
    <location>
        <begin position="158"/>
        <end position="175"/>
    </location>
</feature>
<keyword evidence="1" id="KW-0472">Membrane</keyword>
<evidence type="ECO:0000256" key="1">
    <source>
        <dbReference type="SAM" id="Phobius"/>
    </source>
</evidence>
<sequence>MSPELAFLLTLALRMAITAAFVVTSSIITEKSGPVIGALVATLPISAGPSYVFLALDHDAAFIAEGALASLPVNAATILLGLTYVVLAQRHSVLLSAGAAIAVWIGLASIIRQFHWSLISGLIVNAVTFAICIPLLARYRHVRMPPITRRWFDIPLRASLVATLVATVVTLSGWVGPSISGMLALFPIVFTSMMLILHPRIGGPPTAAVIANGAWGLMGFGLAIAVLHVGALQFGSVIGLSLGLATCICWNLTLWWNGRRKAAVG</sequence>
<dbReference type="OrthoDB" id="7275411at2"/>
<reference evidence="2 3" key="1">
    <citation type="submission" date="2016-10" db="EMBL/GenBank/DDBJ databases">
        <authorList>
            <person name="de Groot N.N."/>
        </authorList>
    </citation>
    <scope>NUCLEOTIDE SEQUENCE [LARGE SCALE GENOMIC DNA]</scope>
    <source>
        <strain evidence="2 3">GAS522</strain>
    </source>
</reference>
<evidence type="ECO:0000313" key="3">
    <source>
        <dbReference type="Proteomes" id="UP000183208"/>
    </source>
</evidence>
<dbReference type="RefSeq" id="WP_074820561.1">
    <property type="nucleotide sequence ID" value="NZ_FNTI01000001.1"/>
</dbReference>
<gene>
    <name evidence="2" type="ORF">SAMN05444171_3225</name>
</gene>
<dbReference type="Proteomes" id="UP000183208">
    <property type="component" value="Unassembled WGS sequence"/>
</dbReference>